<dbReference type="RefSeq" id="WP_099558100.1">
    <property type="nucleotide sequence ID" value="NZ_LT960614.1"/>
</dbReference>
<dbReference type="EMBL" id="LT960614">
    <property type="protein sequence ID" value="SON57912.1"/>
    <property type="molecule type" value="Genomic_DNA"/>
</dbReference>
<feature type="region of interest" description="Disordered" evidence="1">
    <location>
        <begin position="76"/>
        <end position="171"/>
    </location>
</feature>
<keyword evidence="2" id="KW-1133">Transmembrane helix</keyword>
<keyword evidence="2" id="KW-0812">Transmembrane</keyword>
<evidence type="ECO:0000313" key="4">
    <source>
        <dbReference type="EMBL" id="SON57912.1"/>
    </source>
</evidence>
<dbReference type="NCBIfam" id="TIGR02098">
    <property type="entry name" value="MJ0042_CXXC"/>
    <property type="match status" value="1"/>
</dbReference>
<reference evidence="5" key="1">
    <citation type="submission" date="2017-09" db="EMBL/GenBank/DDBJ databases">
        <title>Genome sequence of Nannocystis excedens DSM 71.</title>
        <authorList>
            <person name="Blom J."/>
        </authorList>
    </citation>
    <scope>NUCLEOTIDE SEQUENCE [LARGE SCALE GENOMIC DNA]</scope>
    <source>
        <strain evidence="5">type strain: E19</strain>
    </source>
</reference>
<evidence type="ECO:0000259" key="3">
    <source>
        <dbReference type="Pfam" id="PF13717"/>
    </source>
</evidence>
<keyword evidence="5" id="KW-1185">Reference proteome</keyword>
<feature type="compositionally biased region" description="Basic residues" evidence="1">
    <location>
        <begin position="155"/>
        <end position="171"/>
    </location>
</feature>
<dbReference type="AlphaFoldDB" id="A0A2C9DC48"/>
<evidence type="ECO:0000256" key="2">
    <source>
        <dbReference type="SAM" id="Phobius"/>
    </source>
</evidence>
<dbReference type="InterPro" id="IPR011723">
    <property type="entry name" value="Znf/thioredoxin_put"/>
</dbReference>
<dbReference type="Pfam" id="PF13717">
    <property type="entry name" value="Zn_ribbon_4"/>
    <property type="match status" value="1"/>
</dbReference>
<feature type="domain" description="Zinc finger/thioredoxin putative" evidence="3">
    <location>
        <begin position="1"/>
        <end position="35"/>
    </location>
</feature>
<keyword evidence="2" id="KW-0472">Membrane</keyword>
<evidence type="ECO:0000256" key="1">
    <source>
        <dbReference type="SAM" id="MobiDB-lite"/>
    </source>
</evidence>
<dbReference type="KEGG" id="hdi:HDIA_4371"/>
<gene>
    <name evidence="4" type="ORF">HDIA_4371</name>
</gene>
<name>A0A2C9DC48_9HYPH</name>
<dbReference type="OrthoDB" id="7159357at2"/>
<proteinExistence type="predicted"/>
<evidence type="ECO:0000313" key="5">
    <source>
        <dbReference type="Proteomes" id="UP000223606"/>
    </source>
</evidence>
<feature type="transmembrane region" description="Helical" evidence="2">
    <location>
        <begin position="179"/>
        <end position="203"/>
    </location>
</feature>
<sequence>MKIICPNCATSYALPDGAIGSAGRNVRCKKCQTVWLAKPPEDLEDAPAAVAASGAAADTYLAAKAAASARAEADGASWAGDGMAGETGSGDFDGSGEEDSDEQSASDEEESDSETDAADEAQSGAGESDLDAALGTGPTIDADPPGFEAADRPAIRPRGKKAKKRPLASDKKHRKRWGALAEVASALIALSGIAIFVGVAIGFRTPIVRAVPDLAGLYAMAGLDINLRGLAIEDVKSYGSQDDAGPLLVVQGAIANVKDVATQVPMLRVSLRNASDREIYAWSVLPPKDVLAPGERIRFESSLPAPPDSATDVVVRFSDRRKMSTRNR</sequence>
<organism evidence="4 5">
    <name type="scientific">Hartmannibacter diazotrophicus</name>
    <dbReference type="NCBI Taxonomy" id="1482074"/>
    <lineage>
        <taxon>Bacteria</taxon>
        <taxon>Pseudomonadati</taxon>
        <taxon>Pseudomonadota</taxon>
        <taxon>Alphaproteobacteria</taxon>
        <taxon>Hyphomicrobiales</taxon>
        <taxon>Pleomorphomonadaceae</taxon>
        <taxon>Hartmannibacter</taxon>
    </lineage>
</organism>
<accession>A0A2C9DC48</accession>
<feature type="compositionally biased region" description="Gly residues" evidence="1">
    <location>
        <begin position="82"/>
        <end position="93"/>
    </location>
</feature>
<dbReference type="Proteomes" id="UP000223606">
    <property type="component" value="Chromosome 1"/>
</dbReference>
<feature type="compositionally biased region" description="Acidic residues" evidence="1">
    <location>
        <begin position="94"/>
        <end position="119"/>
    </location>
</feature>
<protein>
    <submittedName>
        <fullName evidence="4">Family finger-like domain protein</fullName>
    </submittedName>
</protein>